<feature type="compositionally biased region" description="Gly residues" evidence="1">
    <location>
        <begin position="990"/>
        <end position="1004"/>
    </location>
</feature>
<feature type="region of interest" description="Disordered" evidence="1">
    <location>
        <begin position="345"/>
        <end position="372"/>
    </location>
</feature>
<evidence type="ECO:0000313" key="2">
    <source>
        <dbReference type="EMBL" id="CAG2246375.1"/>
    </source>
</evidence>
<evidence type="ECO:0000256" key="1">
    <source>
        <dbReference type="SAM" id="MobiDB-lite"/>
    </source>
</evidence>
<dbReference type="EMBL" id="CAJPWZ010002859">
    <property type="protein sequence ID" value="CAG2246375.1"/>
    <property type="molecule type" value="Genomic_DNA"/>
</dbReference>
<dbReference type="PANTHER" id="PTHR31513">
    <property type="entry name" value="EPHRIN TYPE-B RECEPTOR"/>
    <property type="match status" value="1"/>
</dbReference>
<evidence type="ECO:0000313" key="3">
    <source>
        <dbReference type="Proteomes" id="UP000683360"/>
    </source>
</evidence>
<protein>
    <recommendedName>
        <fullName evidence="4">Tenascin-X</fullName>
    </recommendedName>
</protein>
<proteinExistence type="predicted"/>
<feature type="region of interest" description="Disordered" evidence="1">
    <location>
        <begin position="1055"/>
        <end position="1075"/>
    </location>
</feature>
<name>A0A8S3UVT6_MYTED</name>
<feature type="region of interest" description="Disordered" evidence="1">
    <location>
        <begin position="982"/>
        <end position="1012"/>
    </location>
</feature>
<gene>
    <name evidence="2" type="ORF">MEDL_58345</name>
</gene>
<sequence>MRTNGDDAMVSNAGGGSGGSLYVQCATLSMSGYIYCNGGSGLGNGGGGSGGRINFFFNHGTYESGHVISKGGTGYEPGGPGIMYFQTKTSRNLRVDNKCQKPMVTEPSGTTADISHFNTYKSTGAVAFLLPTSDGFVYDFTMVEIYGGAHLTVNGTNIHIKSVKVVGDDTGHLHIPPHHTLELIESTRYRRANVTYHPFIYKESTWILPEATVEFRESLDEQGKGMSSSACTSSYLNSNTVKIWGTVVGDLAHLLVSTGATLKFEESSNRQLIFPNITIQDGGILELSSVFGDETDIYHLQVQKSGHTGIVTVQGNGQFNVGNLDLLTDILNIHNAGTFSASGKGFTSSGKGAGRSSAGGGYGGRGGASSVSGSVELTQQHVKSKDSDVQWLWRKCGANSATGSLPGKEYGSIYGPCYFGSGGFGASESYGSGGGKMLIKTTQRLIVEGTLKSDGLTGSSTTAAGGSGGCIYITTDSIEGKVTDGLTGSTNTAAGGSGGCIYITTDSIEGKGTLQVTDGLTGSTNTAAGGSGGCIYITTDSIEGKGTLQVTDGLTGSTNTAAGGSGGCIYITTDSIEGKGTLQVTDGLTGSTNTAAGGSGGCIYITTDSIEGKGTLQVTDGLTGSTTTAAGGSGGCIYITTDSIEGKGTLQVTDGLTGSTNTAAGGSGGCIYITTDSIEGKGTLQVNGGNGVSLGAGGGGRMMIYYKDVQFWQGKWTAYGGLTGSSPGGAGTIYLQDTITDVINRTLILDNHGQSVIQSEISTYTLSGYEADPGRTWISDNNTNHFENLRIKGKANLALHPSLTDPFQLKSLKFEGDKTGVLHVGPGQTVVVQHPDDLEFLVNVYVYQGGTLILPTAFDCYGIDLVIWGTLGVVDMTIGNGCDLHLGSTGNTQGISTVSPTGIFDFNTLTVKAGGEVTVTHDLTDGTSSMAITVSIELANKLWVQGGGHVHAVHVDITADTLIVDDLGKIIGDIHNAACSKGDGYSSSTGGSGAGHGGRGGQGSGQTKTGAPYGQVFDAVDRGCRGGDNGNANTGGRGGGVITLKMTTILQNDGQISVNGENGKSSSAGGGSGGSINIDTNNIKVRIFILFLSQH</sequence>
<keyword evidence="3" id="KW-1185">Reference proteome</keyword>
<dbReference type="Proteomes" id="UP000683360">
    <property type="component" value="Unassembled WGS sequence"/>
</dbReference>
<dbReference type="OrthoDB" id="6160321at2759"/>
<dbReference type="AlphaFoldDB" id="A0A8S3UVT6"/>
<accession>A0A8S3UVT6</accession>
<evidence type="ECO:0008006" key="4">
    <source>
        <dbReference type="Google" id="ProtNLM"/>
    </source>
</evidence>
<comment type="caution">
    <text evidence="2">The sequence shown here is derived from an EMBL/GenBank/DDBJ whole genome shotgun (WGS) entry which is preliminary data.</text>
</comment>
<feature type="compositionally biased region" description="Gly residues" evidence="1">
    <location>
        <begin position="351"/>
        <end position="367"/>
    </location>
</feature>
<organism evidence="2 3">
    <name type="scientific">Mytilus edulis</name>
    <name type="common">Blue mussel</name>
    <dbReference type="NCBI Taxonomy" id="6550"/>
    <lineage>
        <taxon>Eukaryota</taxon>
        <taxon>Metazoa</taxon>
        <taxon>Spiralia</taxon>
        <taxon>Lophotrochozoa</taxon>
        <taxon>Mollusca</taxon>
        <taxon>Bivalvia</taxon>
        <taxon>Autobranchia</taxon>
        <taxon>Pteriomorphia</taxon>
        <taxon>Mytilida</taxon>
        <taxon>Mytiloidea</taxon>
        <taxon>Mytilidae</taxon>
        <taxon>Mytilinae</taxon>
        <taxon>Mytilus</taxon>
    </lineage>
</organism>
<dbReference type="PANTHER" id="PTHR31513:SF2">
    <property type="entry name" value="MRAZ"/>
    <property type="match status" value="1"/>
</dbReference>
<reference evidence="2" key="1">
    <citation type="submission" date="2021-03" db="EMBL/GenBank/DDBJ databases">
        <authorList>
            <person name="Bekaert M."/>
        </authorList>
    </citation>
    <scope>NUCLEOTIDE SEQUENCE</scope>
</reference>